<evidence type="ECO:0008006" key="3">
    <source>
        <dbReference type="Google" id="ProtNLM"/>
    </source>
</evidence>
<sequence length="332" mass="37210">MIFGPYQFTSRLPLLVFLLVGFPTVGAAQSADIVVGFSDHSLIAGFSDAEIIERELHKDVNYRIILGALERIRGDVIPEDFERLRGDVTKITYEVSQEFTGDEVYAFYQEQLTSENYELLYSCEGRECGSSNYWANDIFRNRILYGPERNQHFMAFRANSALESDPYFSLYIITRVNRKIYVYIEIVEPGGTQELEQIAALVEIEEPRIPEQESGTADANLLQRLRQQGSVVLPSFSFQSNDSLVTPVDLELLVSALNSDQSLSIYVVAHLKQDGQSLQELMQRPTARANSLRQALIAAGIEAQRIEAAGVGPLAPNCASGNCEERIEIVLR</sequence>
<dbReference type="AlphaFoldDB" id="A0A2A4XA08"/>
<dbReference type="Proteomes" id="UP000218767">
    <property type="component" value="Unassembled WGS sequence"/>
</dbReference>
<accession>A0A2A4XA08</accession>
<proteinExistence type="predicted"/>
<comment type="caution">
    <text evidence="1">The sequence shown here is derived from an EMBL/GenBank/DDBJ whole genome shotgun (WGS) entry which is preliminary data.</text>
</comment>
<dbReference type="Pfam" id="PF16234">
    <property type="entry name" value="DUF4892"/>
    <property type="match status" value="1"/>
</dbReference>
<reference evidence="2" key="1">
    <citation type="submission" date="2017-08" db="EMBL/GenBank/DDBJ databases">
        <title>A dynamic microbial community with high functional redundancy inhabits the cold, oxic subseafloor aquifer.</title>
        <authorList>
            <person name="Tully B.J."/>
            <person name="Wheat C.G."/>
            <person name="Glazer B.T."/>
            <person name="Huber J.A."/>
        </authorList>
    </citation>
    <scope>NUCLEOTIDE SEQUENCE [LARGE SCALE GENOMIC DNA]</scope>
</reference>
<dbReference type="SUPFAM" id="SSF103088">
    <property type="entry name" value="OmpA-like"/>
    <property type="match status" value="1"/>
</dbReference>
<dbReference type="EMBL" id="NVUL01000023">
    <property type="protein sequence ID" value="PCI78979.1"/>
    <property type="molecule type" value="Genomic_DNA"/>
</dbReference>
<evidence type="ECO:0000313" key="2">
    <source>
        <dbReference type="Proteomes" id="UP000218767"/>
    </source>
</evidence>
<dbReference type="InterPro" id="IPR036737">
    <property type="entry name" value="OmpA-like_sf"/>
</dbReference>
<organism evidence="1 2">
    <name type="scientific">SAR86 cluster bacterium</name>
    <dbReference type="NCBI Taxonomy" id="2030880"/>
    <lineage>
        <taxon>Bacteria</taxon>
        <taxon>Pseudomonadati</taxon>
        <taxon>Pseudomonadota</taxon>
        <taxon>Gammaproteobacteria</taxon>
        <taxon>SAR86 cluster</taxon>
    </lineage>
</organism>
<dbReference type="Gene3D" id="3.30.1330.60">
    <property type="entry name" value="OmpA-like domain"/>
    <property type="match status" value="1"/>
</dbReference>
<dbReference type="InterPro" id="IPR032608">
    <property type="entry name" value="DUF4892"/>
</dbReference>
<evidence type="ECO:0000313" key="1">
    <source>
        <dbReference type="EMBL" id="PCI78979.1"/>
    </source>
</evidence>
<protein>
    <recommendedName>
        <fullName evidence="3">DUF4892 domain-containing protein</fullName>
    </recommendedName>
</protein>
<gene>
    <name evidence="1" type="ORF">COB20_05685</name>
</gene>
<name>A0A2A4XA08_9GAMM</name>